<gene>
    <name evidence="2" type="ORF">EVAR_571_1</name>
</gene>
<evidence type="ECO:0000256" key="1">
    <source>
        <dbReference type="SAM" id="MobiDB-lite"/>
    </source>
</evidence>
<organism evidence="2 3">
    <name type="scientific">Eumeta variegata</name>
    <name type="common">Bagworm moth</name>
    <name type="synonym">Eumeta japonica</name>
    <dbReference type="NCBI Taxonomy" id="151549"/>
    <lineage>
        <taxon>Eukaryota</taxon>
        <taxon>Metazoa</taxon>
        <taxon>Ecdysozoa</taxon>
        <taxon>Arthropoda</taxon>
        <taxon>Hexapoda</taxon>
        <taxon>Insecta</taxon>
        <taxon>Pterygota</taxon>
        <taxon>Neoptera</taxon>
        <taxon>Endopterygota</taxon>
        <taxon>Lepidoptera</taxon>
        <taxon>Glossata</taxon>
        <taxon>Ditrysia</taxon>
        <taxon>Tineoidea</taxon>
        <taxon>Psychidae</taxon>
        <taxon>Oiketicinae</taxon>
        <taxon>Eumeta</taxon>
    </lineage>
</organism>
<dbReference type="Proteomes" id="UP000299102">
    <property type="component" value="Unassembled WGS sequence"/>
</dbReference>
<keyword evidence="3" id="KW-1185">Reference proteome</keyword>
<dbReference type="EMBL" id="BGZK01000002">
    <property type="protein sequence ID" value="GBO99325.1"/>
    <property type="molecule type" value="Genomic_DNA"/>
</dbReference>
<name>A0A4C1SBU9_EUMVA</name>
<sequence length="235" mass="26698">MDSGDGYRSLHWRLVMRLNCIVATYVLDSVQVDKAGSQVEEISPGGTRRGACACANERGHRPGPEDRDPRARSRVGIINRHKLANVLRKAIISGSKAVLFYDLGRSVPRPKVRRRWRRPENPIRKLPLVTIYDTELNRRRPHAGRGSRVTRAVTRSLERARVSLALRDMYSRLRPRCVLMFRCRTSPFAGGIGRPFMETHIKFVLPIAMDLEENKIKNTGGRPTHRRAAGRHAPP</sequence>
<accession>A0A4C1SBU9</accession>
<proteinExistence type="predicted"/>
<dbReference type="AlphaFoldDB" id="A0A4C1SBU9"/>
<feature type="region of interest" description="Disordered" evidence="1">
    <location>
        <begin position="40"/>
        <end position="72"/>
    </location>
</feature>
<feature type="compositionally biased region" description="Basic residues" evidence="1">
    <location>
        <begin position="223"/>
        <end position="235"/>
    </location>
</feature>
<comment type="caution">
    <text evidence="2">The sequence shown here is derived from an EMBL/GenBank/DDBJ whole genome shotgun (WGS) entry which is preliminary data.</text>
</comment>
<evidence type="ECO:0000313" key="3">
    <source>
        <dbReference type="Proteomes" id="UP000299102"/>
    </source>
</evidence>
<evidence type="ECO:0000313" key="2">
    <source>
        <dbReference type="EMBL" id="GBO99325.1"/>
    </source>
</evidence>
<feature type="compositionally biased region" description="Basic and acidic residues" evidence="1">
    <location>
        <begin position="57"/>
        <end position="71"/>
    </location>
</feature>
<reference evidence="2 3" key="1">
    <citation type="journal article" date="2019" name="Commun. Biol.">
        <title>The bagworm genome reveals a unique fibroin gene that provides high tensile strength.</title>
        <authorList>
            <person name="Kono N."/>
            <person name="Nakamura H."/>
            <person name="Ohtoshi R."/>
            <person name="Tomita M."/>
            <person name="Numata K."/>
            <person name="Arakawa K."/>
        </authorList>
    </citation>
    <scope>NUCLEOTIDE SEQUENCE [LARGE SCALE GENOMIC DNA]</scope>
</reference>
<protein>
    <submittedName>
        <fullName evidence="2">Uncharacterized protein</fullName>
    </submittedName>
</protein>
<feature type="region of interest" description="Disordered" evidence="1">
    <location>
        <begin position="215"/>
        <end position="235"/>
    </location>
</feature>